<dbReference type="Proteomes" id="UP000001402">
    <property type="component" value="Chromosome"/>
</dbReference>
<dbReference type="InterPro" id="IPR024975">
    <property type="entry name" value="NOV_C"/>
</dbReference>
<accession>E6VEP7</accession>
<dbReference type="Pfam" id="PF13020">
    <property type="entry name" value="NOV_C"/>
    <property type="match status" value="1"/>
</dbReference>
<dbReference type="EMBL" id="CP002418">
    <property type="protein sequence ID" value="ADU45191.1"/>
    <property type="molecule type" value="Genomic_DNA"/>
</dbReference>
<dbReference type="AlphaFoldDB" id="E6VEP7"/>
<evidence type="ECO:0000313" key="2">
    <source>
        <dbReference type="EMBL" id="ADU45191.1"/>
    </source>
</evidence>
<reference evidence="2" key="1">
    <citation type="submission" date="2010-12" db="EMBL/GenBank/DDBJ databases">
        <title>Complete sequence of Rhodopseudomonas palustris DX-1.</title>
        <authorList>
            <consortium name="US DOE Joint Genome Institute"/>
            <person name="Lucas S."/>
            <person name="Copeland A."/>
            <person name="Lapidus A."/>
            <person name="Cheng J.-F."/>
            <person name="Goodwin L."/>
            <person name="Pitluck S."/>
            <person name="Misra M."/>
            <person name="Chertkov O."/>
            <person name="Detter J.C."/>
            <person name="Han C."/>
            <person name="Tapia R."/>
            <person name="Land M."/>
            <person name="Hauser L."/>
            <person name="Kyrpides N."/>
            <person name="Ivanova N."/>
            <person name="Ovchinnikova G."/>
            <person name="Logan B."/>
            <person name="Oda Y."/>
            <person name="Harwood C."/>
            <person name="Woyke T."/>
        </authorList>
    </citation>
    <scope>NUCLEOTIDE SEQUENCE [LARGE SCALE GENOMIC DNA]</scope>
    <source>
        <strain evidence="2">DX-1</strain>
    </source>
</reference>
<evidence type="ECO:0000259" key="1">
    <source>
        <dbReference type="Pfam" id="PF13020"/>
    </source>
</evidence>
<gene>
    <name evidence="2" type="ordered locus">Rpdx1_3622</name>
</gene>
<proteinExistence type="predicted"/>
<organism evidence="2 3">
    <name type="scientific">Rhodopseudomonas palustris (strain DX-1)</name>
    <dbReference type="NCBI Taxonomy" id="652103"/>
    <lineage>
        <taxon>Bacteria</taxon>
        <taxon>Pseudomonadati</taxon>
        <taxon>Pseudomonadota</taxon>
        <taxon>Alphaproteobacteria</taxon>
        <taxon>Hyphomicrobiales</taxon>
        <taxon>Nitrobacteraceae</taxon>
        <taxon>Rhodopseudomonas</taxon>
    </lineage>
</organism>
<evidence type="ECO:0000313" key="3">
    <source>
        <dbReference type="Proteomes" id="UP000001402"/>
    </source>
</evidence>
<sequence>MTERIALKRLTDSDLTFFEAMFRKLNAGNQKAINLNADIFIEKFYPILPALKSSPNDVIPVTLTILGPKGVGPHVISRAVTKRQAYKNWRLNGEFVRDPEDEPGRYDELLAGDLALFEFFGDPRPERVSLLLISANDPTDADLHHALAGLVPGGRKTMIELSKNELSASVGSAPAAHPVWQFTFDPQLEGALEDAASGGFDGIETLRKKANRKFSAEEISKSRRLAEEIGQDGEELAWLLLQQQKSAGTLNSIEWNSRTNAIAPYDFSVTDAAGSAILIDAKSTAGSFDRKFHISYAELLEAANHPRYDIWRIYDITHEGAKVRIAENVGSFAKTIISSLTLPDGVTADSFSISPTKLSWGVEQQIERLGSTED</sequence>
<dbReference type="eggNOG" id="ENOG5033SGR">
    <property type="taxonomic scope" value="Bacteria"/>
</dbReference>
<feature type="domain" description="Protein NO VEIN C-terminal" evidence="1">
    <location>
        <begin position="248"/>
        <end position="320"/>
    </location>
</feature>
<dbReference type="KEGG" id="rpx:Rpdx1_3622"/>
<protein>
    <recommendedName>
        <fullName evidence="1">Protein NO VEIN C-terminal domain-containing protein</fullName>
    </recommendedName>
</protein>
<dbReference type="HOGENOM" id="CLU_739404_0_0_5"/>
<name>E6VEP7_RHOPX</name>